<dbReference type="InterPro" id="IPR036890">
    <property type="entry name" value="HATPase_C_sf"/>
</dbReference>
<dbReference type="SMART" id="SM00387">
    <property type="entry name" value="HATPase_c"/>
    <property type="match status" value="1"/>
</dbReference>
<evidence type="ECO:0000256" key="8">
    <source>
        <dbReference type="ARBA" id="ARBA00023012"/>
    </source>
</evidence>
<keyword evidence="6 11" id="KW-0418">Kinase</keyword>
<evidence type="ECO:0000256" key="9">
    <source>
        <dbReference type="SAM" id="Phobius"/>
    </source>
</evidence>
<evidence type="ECO:0000256" key="7">
    <source>
        <dbReference type="ARBA" id="ARBA00022840"/>
    </source>
</evidence>
<keyword evidence="9" id="KW-0812">Transmembrane</keyword>
<feature type="transmembrane region" description="Helical" evidence="9">
    <location>
        <begin position="12"/>
        <end position="31"/>
    </location>
</feature>
<evidence type="ECO:0000256" key="5">
    <source>
        <dbReference type="ARBA" id="ARBA00022741"/>
    </source>
</evidence>
<reference evidence="11 12" key="1">
    <citation type="submission" date="2021-01" db="EMBL/GenBank/DDBJ databases">
        <title>Whole genome shotgun sequence of Plantactinospora endophytica NBRC 110450.</title>
        <authorList>
            <person name="Komaki H."/>
            <person name="Tamura T."/>
        </authorList>
    </citation>
    <scope>NUCLEOTIDE SEQUENCE [LARGE SCALE GENOMIC DNA]</scope>
    <source>
        <strain evidence="11 12">NBRC 110450</strain>
    </source>
</reference>
<keyword evidence="3" id="KW-0597">Phosphoprotein</keyword>
<gene>
    <name evidence="11" type="ORF">Pen02_28890</name>
</gene>
<keyword evidence="7" id="KW-0067">ATP-binding</keyword>
<evidence type="ECO:0000256" key="4">
    <source>
        <dbReference type="ARBA" id="ARBA00022679"/>
    </source>
</evidence>
<dbReference type="SUPFAM" id="SSF55874">
    <property type="entry name" value="ATPase domain of HSP90 chaperone/DNA topoisomerase II/histidine kinase"/>
    <property type="match status" value="1"/>
</dbReference>
<dbReference type="EMBL" id="BONW01000013">
    <property type="protein sequence ID" value="GIG87953.1"/>
    <property type="molecule type" value="Genomic_DNA"/>
</dbReference>
<evidence type="ECO:0000259" key="10">
    <source>
        <dbReference type="SMART" id="SM00387"/>
    </source>
</evidence>
<accession>A0ABQ4DZQ0</accession>
<keyword evidence="4" id="KW-0808">Transferase</keyword>
<dbReference type="InterPro" id="IPR011712">
    <property type="entry name" value="Sig_transdc_His_kin_sub3_dim/P"/>
</dbReference>
<evidence type="ECO:0000256" key="1">
    <source>
        <dbReference type="ARBA" id="ARBA00000085"/>
    </source>
</evidence>
<evidence type="ECO:0000313" key="11">
    <source>
        <dbReference type="EMBL" id="GIG87953.1"/>
    </source>
</evidence>
<proteinExistence type="predicted"/>
<feature type="domain" description="Histidine kinase/HSP90-like ATPase" evidence="10">
    <location>
        <begin position="289"/>
        <end position="379"/>
    </location>
</feature>
<evidence type="ECO:0000256" key="6">
    <source>
        <dbReference type="ARBA" id="ARBA00022777"/>
    </source>
</evidence>
<protein>
    <recommendedName>
        <fullName evidence="2">histidine kinase</fullName>
        <ecNumber evidence="2">2.7.13.3</ecNumber>
    </recommendedName>
</protein>
<dbReference type="Gene3D" id="1.20.5.1930">
    <property type="match status" value="1"/>
</dbReference>
<keyword evidence="9" id="KW-1133">Transmembrane helix</keyword>
<dbReference type="Proteomes" id="UP000646749">
    <property type="component" value="Unassembled WGS sequence"/>
</dbReference>
<dbReference type="Gene3D" id="3.30.565.10">
    <property type="entry name" value="Histidine kinase-like ATPase, C-terminal domain"/>
    <property type="match status" value="1"/>
</dbReference>
<evidence type="ECO:0000256" key="3">
    <source>
        <dbReference type="ARBA" id="ARBA00022553"/>
    </source>
</evidence>
<comment type="catalytic activity">
    <reaction evidence="1">
        <text>ATP + protein L-histidine = ADP + protein N-phospho-L-histidine.</text>
        <dbReference type="EC" id="2.7.13.3"/>
    </reaction>
</comment>
<keyword evidence="12" id="KW-1185">Reference proteome</keyword>
<keyword evidence="9" id="KW-0472">Membrane</keyword>
<dbReference type="RefSeq" id="WP_203866482.1">
    <property type="nucleotide sequence ID" value="NZ_BONW01000013.1"/>
</dbReference>
<dbReference type="PANTHER" id="PTHR24421">
    <property type="entry name" value="NITRATE/NITRITE SENSOR PROTEIN NARX-RELATED"/>
    <property type="match status" value="1"/>
</dbReference>
<feature type="transmembrane region" description="Helical" evidence="9">
    <location>
        <begin position="127"/>
        <end position="148"/>
    </location>
</feature>
<sequence length="381" mass="40289">MDGRTGRLVPWIVDALLGLTVIATLTAVISARQGGKEPDALAYLWAIGLGALMLARRQHPRAVLLLSAFGLIVYYVGGYPAVGVGVPLAAALFSAAEGGRLAAATATASAVLVVSLAYRLLAGQDAAYVLGYDLATQVTSMAMAIALGDGIRSRRAQRRHQRDMAELLARQYVQESESRVREERLAIARELHDSIGHTVSVISLHAEVAREAAPQGYPVLDTALQRIKEASSATMRELRTTVGLLRSAKPAGRESISLSDLSPVLDAARSAGFDVDERVEVKSETLPRTIDVAAYRIVQEAVTNVVRHSSASRVSVVAAADGTTLRLTVTDDGPPPDRPRRGGHGIAGMTERASALGGSLRTRHEPGGFVVEADLPLGEDA</sequence>
<feature type="transmembrane region" description="Helical" evidence="9">
    <location>
        <begin position="62"/>
        <end position="89"/>
    </location>
</feature>
<dbReference type="EC" id="2.7.13.3" evidence="2"/>
<feature type="transmembrane region" description="Helical" evidence="9">
    <location>
        <begin position="40"/>
        <end position="56"/>
    </location>
</feature>
<dbReference type="InterPro" id="IPR050482">
    <property type="entry name" value="Sensor_HK_TwoCompSys"/>
</dbReference>
<dbReference type="PANTHER" id="PTHR24421:SF10">
    <property type="entry name" value="NITRATE_NITRITE SENSOR PROTEIN NARQ"/>
    <property type="match status" value="1"/>
</dbReference>
<keyword evidence="5" id="KW-0547">Nucleotide-binding</keyword>
<dbReference type="Pfam" id="PF07730">
    <property type="entry name" value="HisKA_3"/>
    <property type="match status" value="1"/>
</dbReference>
<dbReference type="Pfam" id="PF02518">
    <property type="entry name" value="HATPase_c"/>
    <property type="match status" value="1"/>
</dbReference>
<dbReference type="CDD" id="cd16917">
    <property type="entry name" value="HATPase_UhpB-NarQ-NarX-like"/>
    <property type="match status" value="1"/>
</dbReference>
<comment type="caution">
    <text evidence="11">The sequence shown here is derived from an EMBL/GenBank/DDBJ whole genome shotgun (WGS) entry which is preliminary data.</text>
</comment>
<keyword evidence="8" id="KW-0902">Two-component regulatory system</keyword>
<evidence type="ECO:0000313" key="12">
    <source>
        <dbReference type="Proteomes" id="UP000646749"/>
    </source>
</evidence>
<feature type="transmembrane region" description="Helical" evidence="9">
    <location>
        <begin position="101"/>
        <end position="121"/>
    </location>
</feature>
<dbReference type="InterPro" id="IPR003594">
    <property type="entry name" value="HATPase_dom"/>
</dbReference>
<dbReference type="GO" id="GO:0016301">
    <property type="term" value="F:kinase activity"/>
    <property type="evidence" value="ECO:0007669"/>
    <property type="project" value="UniProtKB-KW"/>
</dbReference>
<evidence type="ECO:0000256" key="2">
    <source>
        <dbReference type="ARBA" id="ARBA00012438"/>
    </source>
</evidence>
<organism evidence="11 12">
    <name type="scientific">Plantactinospora endophytica</name>
    <dbReference type="NCBI Taxonomy" id="673535"/>
    <lineage>
        <taxon>Bacteria</taxon>
        <taxon>Bacillati</taxon>
        <taxon>Actinomycetota</taxon>
        <taxon>Actinomycetes</taxon>
        <taxon>Micromonosporales</taxon>
        <taxon>Micromonosporaceae</taxon>
        <taxon>Plantactinospora</taxon>
    </lineage>
</organism>
<name>A0ABQ4DZQ0_9ACTN</name>